<sequence>MAVHQLIPSFVAGDASGQAALHLQLLLRRLGISGELYAGEVGAGLDSLAHPASALRPGPDDLVLYHHGIASPLSSRLMHLPCRRGVVFHNISPARYYTGTPLAEALVTGRAQLAAMAPFVDVALGVSDYNCAELREAGYRNVHTVPLFVEPQRFSESNADKALLARLSGTGPVVLSVSRVAPHKRFEDLLALHAELLELRPEARLLVVGGYEPGSRYFKSLQRRASELAGVHFLGRLNHAELVAAYRTADVFVSMSEHEGFGVPLIEAMAAEVPVLAYAAAAVPETLGGAGIAFDQKRFAFLAELVVDMCEDASLRERLLAGQARRLKHFSAEETQKALAKALGEDKHPRRRAPSARKKPRVGVVVQRYGEVTGGAERHAQQVVEQLAPHWDLTVLTTCAKNHLTWENVFPPGEEQDAHVEGVKVLRFPVTRVRNIRPFNALSKQVFDKPNERLREEHWVAEQGPVVPGLLEHLDAHGADYDGFVFFTYLYAPTVWGLPMVANRALIVPTAHDEPPIRFGVYADVFERPRALLCNTPEEVELIGRYYPDHAPARVVGVGVDVPEKVDPQRFREQYGVRNPYLLYVGRLEAGKGIPELLAHHRELRARFHDAPDLVLAGEAHMDLRGEGVRHVGRIGEQDKYDALAGALAVAVPSRFESLSLLTLEAFASGTPVLVNGHSEVLVGQVERSRAGRTYTDLESFISGLREVGEQRAVLSRRAKTYAAKYTWPRVVDAYREEMDRILREKSR</sequence>
<comment type="caution">
    <text evidence="3">The sequence shown here is derived from an EMBL/GenBank/DDBJ whole genome shotgun (WGS) entry which is preliminary data.</text>
</comment>
<dbReference type="GO" id="GO:0016757">
    <property type="term" value="F:glycosyltransferase activity"/>
    <property type="evidence" value="ECO:0007669"/>
    <property type="project" value="InterPro"/>
</dbReference>
<evidence type="ECO:0000313" key="4">
    <source>
        <dbReference type="Proteomes" id="UP000028547"/>
    </source>
</evidence>
<name>A0A084SNA8_9BACT</name>
<dbReference type="Proteomes" id="UP000028547">
    <property type="component" value="Unassembled WGS sequence"/>
</dbReference>
<dbReference type="InterPro" id="IPR001296">
    <property type="entry name" value="Glyco_trans_1"/>
</dbReference>
<reference evidence="3 4" key="1">
    <citation type="submission" date="2014-07" db="EMBL/GenBank/DDBJ databases">
        <title>Draft Genome Sequence of Gephyronic Acid Producer, Cystobacter violaceus Strain Cb vi76.</title>
        <authorList>
            <person name="Stevens D.C."/>
            <person name="Young J."/>
            <person name="Carmichael R."/>
            <person name="Tan J."/>
            <person name="Taylor R.E."/>
        </authorList>
    </citation>
    <scope>NUCLEOTIDE SEQUENCE [LARGE SCALE GENOMIC DNA]</scope>
    <source>
        <strain evidence="3 4">Cb vi76</strain>
    </source>
</reference>
<dbReference type="RefSeq" id="WP_043403568.1">
    <property type="nucleotide sequence ID" value="NZ_JPMI01000228.1"/>
</dbReference>
<protein>
    <submittedName>
        <fullName evidence="3">Glycosyl transferase family 1</fullName>
    </submittedName>
</protein>
<dbReference type="Pfam" id="PF00534">
    <property type="entry name" value="Glycos_transf_1"/>
    <property type="match status" value="1"/>
</dbReference>
<evidence type="ECO:0000313" key="3">
    <source>
        <dbReference type="EMBL" id="KFA89943.1"/>
    </source>
</evidence>
<organism evidence="3 4">
    <name type="scientific">Archangium violaceum Cb vi76</name>
    <dbReference type="NCBI Taxonomy" id="1406225"/>
    <lineage>
        <taxon>Bacteria</taxon>
        <taxon>Pseudomonadati</taxon>
        <taxon>Myxococcota</taxon>
        <taxon>Myxococcia</taxon>
        <taxon>Myxococcales</taxon>
        <taxon>Cystobacterineae</taxon>
        <taxon>Archangiaceae</taxon>
        <taxon>Archangium</taxon>
    </lineage>
</organism>
<evidence type="ECO:0000256" key="1">
    <source>
        <dbReference type="ARBA" id="ARBA00022679"/>
    </source>
</evidence>
<keyword evidence="1 3" id="KW-0808">Transferase</keyword>
<dbReference type="Gene3D" id="3.40.50.2000">
    <property type="entry name" value="Glycogen Phosphorylase B"/>
    <property type="match status" value="4"/>
</dbReference>
<dbReference type="PANTHER" id="PTHR46401:SF2">
    <property type="entry name" value="GLYCOSYLTRANSFERASE WBBK-RELATED"/>
    <property type="match status" value="1"/>
</dbReference>
<dbReference type="AlphaFoldDB" id="A0A084SNA8"/>
<evidence type="ECO:0000259" key="2">
    <source>
        <dbReference type="Pfam" id="PF00534"/>
    </source>
</evidence>
<dbReference type="Pfam" id="PF13692">
    <property type="entry name" value="Glyco_trans_1_4"/>
    <property type="match status" value="1"/>
</dbReference>
<feature type="domain" description="Glycosyl transferase family 1" evidence="2">
    <location>
        <begin position="169"/>
        <end position="319"/>
    </location>
</feature>
<gene>
    <name evidence="3" type="ORF">Q664_31335</name>
</gene>
<dbReference type="CDD" id="cd03801">
    <property type="entry name" value="GT4_PimA-like"/>
    <property type="match status" value="2"/>
</dbReference>
<dbReference type="PANTHER" id="PTHR46401">
    <property type="entry name" value="GLYCOSYLTRANSFERASE WBBK-RELATED"/>
    <property type="match status" value="1"/>
</dbReference>
<dbReference type="EMBL" id="JPMI01000228">
    <property type="protein sequence ID" value="KFA89943.1"/>
    <property type="molecule type" value="Genomic_DNA"/>
</dbReference>
<dbReference type="SUPFAM" id="SSF53756">
    <property type="entry name" value="UDP-Glycosyltransferase/glycogen phosphorylase"/>
    <property type="match status" value="2"/>
</dbReference>
<dbReference type="GO" id="GO:0009103">
    <property type="term" value="P:lipopolysaccharide biosynthetic process"/>
    <property type="evidence" value="ECO:0007669"/>
    <property type="project" value="TreeGrafter"/>
</dbReference>
<proteinExistence type="predicted"/>
<accession>A0A084SNA8</accession>